<dbReference type="EMBL" id="QJKD01000023">
    <property type="protein sequence ID" value="PXX45790.1"/>
    <property type="molecule type" value="Genomic_DNA"/>
</dbReference>
<dbReference type="Pfam" id="PF01047">
    <property type="entry name" value="MarR"/>
    <property type="match status" value="1"/>
</dbReference>
<feature type="domain" description="HTH marR-type" evidence="4">
    <location>
        <begin position="1"/>
        <end position="141"/>
    </location>
</feature>
<name>A0A2V3XWU4_9FIRM</name>
<dbReference type="PANTHER" id="PTHR35790:SF4">
    <property type="entry name" value="HTH-TYPE TRANSCRIPTIONAL REGULATOR PCHR"/>
    <property type="match status" value="1"/>
</dbReference>
<dbReference type="GO" id="GO:0003700">
    <property type="term" value="F:DNA-binding transcription factor activity"/>
    <property type="evidence" value="ECO:0007669"/>
    <property type="project" value="InterPro"/>
</dbReference>
<dbReference type="InterPro" id="IPR036388">
    <property type="entry name" value="WH-like_DNA-bd_sf"/>
</dbReference>
<evidence type="ECO:0000256" key="1">
    <source>
        <dbReference type="ARBA" id="ARBA00023015"/>
    </source>
</evidence>
<dbReference type="GeneID" id="86064640"/>
<dbReference type="InterPro" id="IPR000835">
    <property type="entry name" value="HTH_MarR-typ"/>
</dbReference>
<dbReference type="RefSeq" id="WP_002601668.1">
    <property type="nucleotide sequence ID" value="NZ_JAQETU010000010.1"/>
</dbReference>
<proteinExistence type="predicted"/>
<evidence type="ECO:0000256" key="2">
    <source>
        <dbReference type="ARBA" id="ARBA00023125"/>
    </source>
</evidence>
<dbReference type="PROSITE" id="PS50995">
    <property type="entry name" value="HTH_MARR_2"/>
    <property type="match status" value="1"/>
</dbReference>
<keyword evidence="3" id="KW-0804">Transcription</keyword>
<comment type="caution">
    <text evidence="5">The sequence shown here is derived from an EMBL/GenBank/DDBJ whole genome shotgun (WGS) entry which is preliminary data.</text>
</comment>
<dbReference type="InterPro" id="IPR036390">
    <property type="entry name" value="WH_DNA-bd_sf"/>
</dbReference>
<sequence length="162" mass="19288">MSKEEQVFGGFWDLFNKRIFLDEYKMKRLLKGYKPSEVHCIEYIGKNTDSNVTKLAEAFYMTRSAISKITKKLMEKGVVESYQKPENRKEIYFRLTKQGEQVFEIHEELHQEFEDRDKVVFDQVTEEQLDGMLRFVEAYKRHLDHEIKKLGVDADSVGHDRL</sequence>
<dbReference type="InterPro" id="IPR011991">
    <property type="entry name" value="ArsR-like_HTH"/>
</dbReference>
<dbReference type="SUPFAM" id="SSF46785">
    <property type="entry name" value="Winged helix' DNA-binding domain"/>
    <property type="match status" value="1"/>
</dbReference>
<dbReference type="PANTHER" id="PTHR35790">
    <property type="entry name" value="HTH-TYPE TRANSCRIPTIONAL REGULATOR PCHR"/>
    <property type="match status" value="1"/>
</dbReference>
<dbReference type="GO" id="GO:0003677">
    <property type="term" value="F:DNA binding"/>
    <property type="evidence" value="ECO:0007669"/>
    <property type="project" value="UniProtKB-KW"/>
</dbReference>
<protein>
    <submittedName>
        <fullName evidence="5">DNA-binding MarR family transcriptional regulator</fullName>
    </submittedName>
</protein>
<dbReference type="SMART" id="SM00347">
    <property type="entry name" value="HTH_MARR"/>
    <property type="match status" value="1"/>
</dbReference>
<keyword evidence="2 5" id="KW-0238">DNA-binding</keyword>
<evidence type="ECO:0000256" key="3">
    <source>
        <dbReference type="ARBA" id="ARBA00023163"/>
    </source>
</evidence>
<accession>A0A2V3XWU4</accession>
<organism evidence="5 6">
    <name type="scientific">Hungatella effluvii</name>
    <dbReference type="NCBI Taxonomy" id="1096246"/>
    <lineage>
        <taxon>Bacteria</taxon>
        <taxon>Bacillati</taxon>
        <taxon>Bacillota</taxon>
        <taxon>Clostridia</taxon>
        <taxon>Lachnospirales</taxon>
        <taxon>Lachnospiraceae</taxon>
        <taxon>Hungatella</taxon>
    </lineage>
</organism>
<dbReference type="AlphaFoldDB" id="A0A2V3XWU4"/>
<keyword evidence="1" id="KW-0805">Transcription regulation</keyword>
<evidence type="ECO:0000313" key="5">
    <source>
        <dbReference type="EMBL" id="PXX45790.1"/>
    </source>
</evidence>
<evidence type="ECO:0000259" key="4">
    <source>
        <dbReference type="PROSITE" id="PS50995"/>
    </source>
</evidence>
<dbReference type="Proteomes" id="UP000248057">
    <property type="component" value="Unassembled WGS sequence"/>
</dbReference>
<reference evidence="5 6" key="1">
    <citation type="submission" date="2018-05" db="EMBL/GenBank/DDBJ databases">
        <title>Genomic Encyclopedia of Type Strains, Phase IV (KMG-IV): sequencing the most valuable type-strain genomes for metagenomic binning, comparative biology and taxonomic classification.</title>
        <authorList>
            <person name="Goeker M."/>
        </authorList>
    </citation>
    <scope>NUCLEOTIDE SEQUENCE [LARGE SCALE GENOMIC DNA]</scope>
    <source>
        <strain evidence="5 6">DSM 24995</strain>
    </source>
</reference>
<dbReference type="CDD" id="cd00090">
    <property type="entry name" value="HTH_ARSR"/>
    <property type="match status" value="1"/>
</dbReference>
<keyword evidence="6" id="KW-1185">Reference proteome</keyword>
<dbReference type="Gene3D" id="1.10.10.10">
    <property type="entry name" value="Winged helix-like DNA-binding domain superfamily/Winged helix DNA-binding domain"/>
    <property type="match status" value="1"/>
</dbReference>
<dbReference type="InterPro" id="IPR052067">
    <property type="entry name" value="Metal_resp_HTH_trans_reg"/>
</dbReference>
<evidence type="ECO:0000313" key="6">
    <source>
        <dbReference type="Proteomes" id="UP000248057"/>
    </source>
</evidence>
<gene>
    <name evidence="5" type="ORF">DFR60_12332</name>
</gene>